<feature type="region of interest" description="Disordered" evidence="1">
    <location>
        <begin position="140"/>
        <end position="201"/>
    </location>
</feature>
<dbReference type="AlphaFoldDB" id="A0A087BQG6"/>
<sequence length="201" mass="21703">MPVAARKLRSASSVPDMTSGRTPRMDSTPSSNSSLLSASRVAEVATKRRPSIRQPARTAANSRDAAYVRSSASGANRCVRSTPCPKRTTRSIRGTTSSIRPSGWTLATLSRIEFVPQSIPATVTESDTIFFLSPRLHHDMRPRDTSSCDMHRTARSDGAQSSASRGHRHTVGSNSSRIDSNARSPMGLTPGPITRLWATRA</sequence>
<keyword evidence="3" id="KW-1185">Reference proteome</keyword>
<comment type="caution">
    <text evidence="2">The sequence shown here is derived from an EMBL/GenBank/DDBJ whole genome shotgun (WGS) entry which is preliminary data.</text>
</comment>
<feature type="compositionally biased region" description="Polar residues" evidence="1">
    <location>
        <begin position="10"/>
        <end position="21"/>
    </location>
</feature>
<name>A0A087BQG6_9BIFI</name>
<feature type="region of interest" description="Disordered" evidence="1">
    <location>
        <begin position="1"/>
        <end position="63"/>
    </location>
</feature>
<feature type="compositionally biased region" description="Polar residues" evidence="1">
    <location>
        <begin position="171"/>
        <end position="183"/>
    </location>
</feature>
<evidence type="ECO:0000313" key="2">
    <source>
        <dbReference type="EMBL" id="KFI73266.1"/>
    </source>
</evidence>
<gene>
    <name evidence="2" type="ORF">BMIN_1361</name>
</gene>
<dbReference type="Proteomes" id="UP000029014">
    <property type="component" value="Unassembled WGS sequence"/>
</dbReference>
<proteinExistence type="predicted"/>
<evidence type="ECO:0000256" key="1">
    <source>
        <dbReference type="SAM" id="MobiDB-lite"/>
    </source>
</evidence>
<dbReference type="EMBL" id="JGZD01000007">
    <property type="protein sequence ID" value="KFI73266.1"/>
    <property type="molecule type" value="Genomic_DNA"/>
</dbReference>
<evidence type="ECO:0000313" key="3">
    <source>
        <dbReference type="Proteomes" id="UP000029014"/>
    </source>
</evidence>
<protein>
    <submittedName>
        <fullName evidence="2">Uncharacterized protein</fullName>
    </submittedName>
</protein>
<feature type="compositionally biased region" description="Low complexity" evidence="1">
    <location>
        <begin position="27"/>
        <end position="39"/>
    </location>
</feature>
<organism evidence="2 3">
    <name type="scientific">Bifidobacterium minimum</name>
    <dbReference type="NCBI Taxonomy" id="1693"/>
    <lineage>
        <taxon>Bacteria</taxon>
        <taxon>Bacillati</taxon>
        <taxon>Actinomycetota</taxon>
        <taxon>Actinomycetes</taxon>
        <taxon>Bifidobacteriales</taxon>
        <taxon>Bifidobacteriaceae</taxon>
        <taxon>Bifidobacterium</taxon>
    </lineage>
</organism>
<reference evidence="2 3" key="1">
    <citation type="submission" date="2014-03" db="EMBL/GenBank/DDBJ databases">
        <title>Genomics of Bifidobacteria.</title>
        <authorList>
            <person name="Ventura M."/>
            <person name="Milani C."/>
            <person name="Lugli G.A."/>
        </authorList>
    </citation>
    <scope>NUCLEOTIDE SEQUENCE [LARGE SCALE GENOMIC DNA]</scope>
    <source>
        <strain evidence="2 3">LMG 11592</strain>
    </source>
</reference>
<feature type="compositionally biased region" description="Basic and acidic residues" evidence="1">
    <location>
        <begin position="140"/>
        <end position="155"/>
    </location>
</feature>
<accession>A0A087BQG6</accession>
<feature type="region of interest" description="Disordered" evidence="1">
    <location>
        <begin position="76"/>
        <end position="97"/>
    </location>
</feature>